<evidence type="ECO:0000256" key="7">
    <source>
        <dbReference type="ARBA" id="ARBA00023128"/>
    </source>
</evidence>
<dbReference type="OrthoDB" id="276422at2759"/>
<dbReference type="Gene3D" id="1.10.1320.10">
    <property type="entry name" value="DNA-directed RNA polymerase, N-terminal domain"/>
    <property type="match status" value="1"/>
</dbReference>
<feature type="compositionally biased region" description="Polar residues" evidence="11">
    <location>
        <begin position="13"/>
        <end position="26"/>
    </location>
</feature>
<dbReference type="InterPro" id="IPR046950">
    <property type="entry name" value="DNA-dir_Rpol_C_phage-type"/>
</dbReference>
<dbReference type="InterPro" id="IPR037159">
    <property type="entry name" value="RNA_POL_N_sf"/>
</dbReference>
<reference evidence="13 14" key="1">
    <citation type="submission" date="2016-07" db="EMBL/GenBank/DDBJ databases">
        <title>Pervasive Adenine N6-methylation of Active Genes in Fungi.</title>
        <authorList>
            <consortium name="DOE Joint Genome Institute"/>
            <person name="Mondo S.J."/>
            <person name="Dannebaum R.O."/>
            <person name="Kuo R.C."/>
            <person name="Labutti K."/>
            <person name="Haridas S."/>
            <person name="Kuo A."/>
            <person name="Salamov A."/>
            <person name="Ahrendt S.R."/>
            <person name="Lipzen A."/>
            <person name="Sullivan W."/>
            <person name="Andreopoulos W.B."/>
            <person name="Clum A."/>
            <person name="Lindquist E."/>
            <person name="Daum C."/>
            <person name="Ramamoorthy G.K."/>
            <person name="Gryganskyi A."/>
            <person name="Culley D."/>
            <person name="Magnuson J.K."/>
            <person name="James T.Y."/>
            <person name="O'Malley M.A."/>
            <person name="Stajich J.E."/>
            <person name="Spatafora J.W."/>
            <person name="Visel A."/>
            <person name="Grigoriev I.V."/>
        </authorList>
    </citation>
    <scope>NUCLEOTIDE SEQUENCE [LARGE SCALE GENOMIC DNA]</scope>
    <source>
        <strain evidence="13 14">68-887.2</strain>
    </source>
</reference>
<dbReference type="PANTHER" id="PTHR10102:SF0">
    <property type="entry name" value="DNA-DIRECTED RNA POLYMERASE, MITOCHONDRIAL"/>
    <property type="match status" value="1"/>
</dbReference>
<dbReference type="PROSITE" id="PS00489">
    <property type="entry name" value="RNA_POL_PHAGE_2"/>
    <property type="match status" value="1"/>
</dbReference>
<dbReference type="STRING" id="71784.A0A1Y2AXF5"/>
<dbReference type="EMBL" id="MCFC01000043">
    <property type="protein sequence ID" value="ORY26907.1"/>
    <property type="molecule type" value="Genomic_DNA"/>
</dbReference>
<evidence type="ECO:0000256" key="3">
    <source>
        <dbReference type="ARBA" id="ARBA00022478"/>
    </source>
</evidence>
<proteinExistence type="inferred from homology"/>
<sequence>MLSSRLRTAALSGPSNTLRRITTTAPRSLPPAAQLAEPEPEEYHFQPPPRSPLYLHKPLHLPIPLPPDVQPTAAAPQSTLFPSSPVLDATSMISICLRKPEYTPRAYQIFRKTLDDSAAGLKGRPDASIWGQVVEGLVKMSDEEWKLKAENLVHRWESSFGPLKVGQAVKQQGGLQIYRGWMSGLLRSGASLEPLVPYLLSESLTATELLEGIKPEHRKPVFDGLLIMATKHDITSLKQEVQALQGWEIEQEKRTRHQPPEVRPVSEGAGKLLRAGEEADPAVDNAPRFSVLNLRKSLMPLQSDALPLTRQRELERASLDAAREKLQHSDEKLRSKGVQVVSDTNLAREQLQAWMFQWLGVLTERLKTDLQALKEQVEAEGIPAADDGQHGISKRYEMKPAHGYLYLSLLDPGKLALITILSTMRNAGASKLVPDGIQAHKGMSSIGKAVETEYRAEVIKGVAGDKSPTWLKTLDPQLQQPTPQSVDVAWMRIGRDLEAKEASEFSSVWTPPWTNTVKIWIGSFLLKALIDTALVERKGYDSTGREVTEMHPAFSHQYEYLRGFKHGVVKLNPVVASRLGSDHLFAIVHPKHLPMLVEPRPWNGVHDGAYLIHGVSAMRFKESDEQQAYMERASAQGHLSAVYHGLEVLSSTSWRINRRIFDTVLEVWNAGEGIADIPPAANSEKYIIPQRPIDADLDGSKRLQWAEAARRAQRAQRKDHAERCKFNYTIEIARSYINDAFYLPHNMDFRGRAYPIPSALSPVGDDLSRGLLKFGEAKPLGSTGLNWLRIHLANVYGYDKMSLSDRARFAQDHEAEIFDSADHPLDGKRWWLQAEDPWQCLATCIELTEALRSPDPTKYESSLPVHQDGTCNGMQHYAALGGDVRGAKAVNLTAGDKPADVYAGVAEIVNRIIEQDKADGVPIAMLIKEPVGRKVVKQTVMTTVYGVTYIGARAQIERQLAARGGLDQDHMFAASAYITRTALGCIGDLFRGAKDLMDWLSICARLIAKSIPPDRVEAASEDAKPKKGAGKKPKTSRLPKEFMTAVVWTTPLGLPVVQPYRKVAKKQIMTALQTVYISDANKAQDVNSQRQSTAFPPNFIHSLDATHMMLTALECRKNNITFASVHDSYWTHASTVEDMSKLIRETFIQLHSNDLIGALRQEFLDRFGDHYIPYDKATKIGTSALQRKITAARGMLPAFNVTGQLKDPDSSDDITDTGISQAAPVADLDDMDEDSSGVNAGYPPLSEAEMDAIMADTMNTAEPVTIGKQRYVRLRDVLPLTPKRGDFDVSRIKESTYFFS</sequence>
<feature type="compositionally biased region" description="Basic and acidic residues" evidence="11">
    <location>
        <begin position="1015"/>
        <end position="1025"/>
    </location>
</feature>
<evidence type="ECO:0000256" key="8">
    <source>
        <dbReference type="ARBA" id="ARBA00023163"/>
    </source>
</evidence>
<dbReference type="SUPFAM" id="SSF56672">
    <property type="entry name" value="DNA/RNA polymerases"/>
    <property type="match status" value="1"/>
</dbReference>
<dbReference type="FunFam" id="1.10.287.280:FF:000001">
    <property type="entry name" value="DNA-directed RNA polymerase"/>
    <property type="match status" value="1"/>
</dbReference>
<dbReference type="Pfam" id="PF14700">
    <property type="entry name" value="RPOL_N"/>
    <property type="match status" value="1"/>
</dbReference>
<dbReference type="InterPro" id="IPR029262">
    <property type="entry name" value="RPOL_N"/>
</dbReference>
<comment type="function">
    <text evidence="10">DNA-dependent RNA polymerase catalyzes the transcription of DNA into RNA using the four ribonucleoside triphosphates as substrates.</text>
</comment>
<keyword evidence="6" id="KW-0809">Transit peptide</keyword>
<dbReference type="Gene3D" id="1.10.287.280">
    <property type="match status" value="1"/>
</dbReference>
<evidence type="ECO:0000256" key="11">
    <source>
        <dbReference type="SAM" id="MobiDB-lite"/>
    </source>
</evidence>
<dbReference type="InterPro" id="IPR043502">
    <property type="entry name" value="DNA/RNA_pol_sf"/>
</dbReference>
<evidence type="ECO:0000256" key="9">
    <source>
        <dbReference type="ARBA" id="ARBA00048552"/>
    </source>
</evidence>
<keyword evidence="8 10" id="KW-0804">Transcription</keyword>
<evidence type="ECO:0000313" key="13">
    <source>
        <dbReference type="EMBL" id="ORY26907.1"/>
    </source>
</evidence>
<dbReference type="FunCoup" id="A0A1Y2AXF5">
    <property type="interactions" value="123"/>
</dbReference>
<comment type="caution">
    <text evidence="13">The sequence shown here is derived from an EMBL/GenBank/DDBJ whole genome shotgun (WGS) entry which is preliminary data.</text>
</comment>
<feature type="region of interest" description="Disordered" evidence="11">
    <location>
        <begin position="1015"/>
        <end position="1037"/>
    </location>
</feature>
<keyword evidence="14" id="KW-1185">Reference proteome</keyword>
<dbReference type="GO" id="GO:0006390">
    <property type="term" value="P:mitochondrial transcription"/>
    <property type="evidence" value="ECO:0007669"/>
    <property type="project" value="TreeGrafter"/>
</dbReference>
<evidence type="ECO:0000313" key="14">
    <source>
        <dbReference type="Proteomes" id="UP000193986"/>
    </source>
</evidence>
<dbReference type="Proteomes" id="UP000193986">
    <property type="component" value="Unassembled WGS sequence"/>
</dbReference>
<dbReference type="PANTHER" id="PTHR10102">
    <property type="entry name" value="DNA-DIRECTED RNA POLYMERASE, MITOCHONDRIAL"/>
    <property type="match status" value="1"/>
</dbReference>
<dbReference type="InParanoid" id="A0A1Y2AXF5"/>
<dbReference type="EC" id="2.7.7.6" evidence="10"/>
<evidence type="ECO:0000256" key="10">
    <source>
        <dbReference type="RuleBase" id="RU003805"/>
    </source>
</evidence>
<dbReference type="InterPro" id="IPR002092">
    <property type="entry name" value="DNA-dir_Rpol_phage-type"/>
</dbReference>
<evidence type="ECO:0000256" key="5">
    <source>
        <dbReference type="ARBA" id="ARBA00022695"/>
    </source>
</evidence>
<keyword evidence="3 10" id="KW-0240">DNA-directed RNA polymerase</keyword>
<dbReference type="GO" id="GO:0001018">
    <property type="term" value="F:mitochondrial promoter sequence-specific DNA binding"/>
    <property type="evidence" value="ECO:0007669"/>
    <property type="project" value="TreeGrafter"/>
</dbReference>
<dbReference type="Gene3D" id="1.10.287.260">
    <property type="match status" value="1"/>
</dbReference>
<feature type="domain" description="DNA-directed RNA polymerase N-terminal" evidence="12">
    <location>
        <begin position="309"/>
        <end position="651"/>
    </location>
</feature>
<evidence type="ECO:0000256" key="4">
    <source>
        <dbReference type="ARBA" id="ARBA00022679"/>
    </source>
</evidence>
<gene>
    <name evidence="13" type="ORF">BCR39DRAFT_540046</name>
</gene>
<comment type="subcellular location">
    <subcellularLocation>
        <location evidence="1">Mitochondrion</location>
    </subcellularLocation>
</comment>
<evidence type="ECO:0000256" key="2">
    <source>
        <dbReference type="ARBA" id="ARBA00009493"/>
    </source>
</evidence>
<protein>
    <recommendedName>
        <fullName evidence="10">DNA-directed RNA polymerase</fullName>
        <ecNumber evidence="10">2.7.7.6</ecNumber>
    </recommendedName>
</protein>
<dbReference type="PROSITE" id="PS00900">
    <property type="entry name" value="RNA_POL_PHAGE_1"/>
    <property type="match status" value="1"/>
</dbReference>
<evidence type="ECO:0000256" key="6">
    <source>
        <dbReference type="ARBA" id="ARBA00022946"/>
    </source>
</evidence>
<dbReference type="Pfam" id="PF00940">
    <property type="entry name" value="RNA_pol"/>
    <property type="match status" value="1"/>
</dbReference>
<dbReference type="Gene3D" id="1.10.150.20">
    <property type="entry name" value="5' to 3' exonuclease, C-terminal subdomain"/>
    <property type="match status" value="1"/>
</dbReference>
<dbReference type="GO" id="GO:0034245">
    <property type="term" value="C:mitochondrial DNA-directed RNA polymerase complex"/>
    <property type="evidence" value="ECO:0007669"/>
    <property type="project" value="TreeGrafter"/>
</dbReference>
<keyword evidence="4 10" id="KW-0808">Transferase</keyword>
<keyword evidence="5 10" id="KW-0548">Nucleotidyltransferase</keyword>
<comment type="catalytic activity">
    <reaction evidence="9 10">
        <text>RNA(n) + a ribonucleoside 5'-triphosphate = RNA(n+1) + diphosphate</text>
        <dbReference type="Rhea" id="RHEA:21248"/>
        <dbReference type="Rhea" id="RHEA-COMP:14527"/>
        <dbReference type="Rhea" id="RHEA-COMP:17342"/>
        <dbReference type="ChEBI" id="CHEBI:33019"/>
        <dbReference type="ChEBI" id="CHEBI:61557"/>
        <dbReference type="ChEBI" id="CHEBI:140395"/>
        <dbReference type="EC" id="2.7.7.6"/>
    </reaction>
</comment>
<accession>A0A1Y2AXF5</accession>
<feature type="compositionally biased region" description="Basic residues" evidence="11">
    <location>
        <begin position="1026"/>
        <end position="1037"/>
    </location>
</feature>
<dbReference type="GO" id="GO:0003899">
    <property type="term" value="F:DNA-directed RNA polymerase activity"/>
    <property type="evidence" value="ECO:0007669"/>
    <property type="project" value="UniProtKB-EC"/>
</dbReference>
<organism evidence="13 14">
    <name type="scientific">Naematelia encephala</name>
    <dbReference type="NCBI Taxonomy" id="71784"/>
    <lineage>
        <taxon>Eukaryota</taxon>
        <taxon>Fungi</taxon>
        <taxon>Dikarya</taxon>
        <taxon>Basidiomycota</taxon>
        <taxon>Agaricomycotina</taxon>
        <taxon>Tremellomycetes</taxon>
        <taxon>Tremellales</taxon>
        <taxon>Naemateliaceae</taxon>
        <taxon>Naematelia</taxon>
    </lineage>
</organism>
<evidence type="ECO:0000259" key="12">
    <source>
        <dbReference type="SMART" id="SM01311"/>
    </source>
</evidence>
<dbReference type="SMART" id="SM01311">
    <property type="entry name" value="RPOL_N"/>
    <property type="match status" value="1"/>
</dbReference>
<keyword evidence="7" id="KW-0496">Mitochondrion</keyword>
<name>A0A1Y2AXF5_9TREE</name>
<feature type="region of interest" description="Disordered" evidence="11">
    <location>
        <begin position="1"/>
        <end position="46"/>
    </location>
</feature>
<dbReference type="FunFam" id="1.10.150.20:FF:000041">
    <property type="entry name" value="DNA-directed RNA polymerase"/>
    <property type="match status" value="1"/>
</dbReference>
<evidence type="ECO:0000256" key="1">
    <source>
        <dbReference type="ARBA" id="ARBA00004173"/>
    </source>
</evidence>
<dbReference type="InterPro" id="IPR024075">
    <property type="entry name" value="DNA-dir_RNA_pol_helix_hairp_sf"/>
</dbReference>
<comment type="similarity">
    <text evidence="2 10">Belongs to the phage and mitochondrial RNA polymerase family.</text>
</comment>